<dbReference type="Proteomes" id="UP000059680">
    <property type="component" value="Chromosome 2"/>
</dbReference>
<evidence type="ECO:0000313" key="1">
    <source>
        <dbReference type="EMBL" id="BAS78465.1"/>
    </source>
</evidence>
<sequence length="41" mass="4688">MIIMFNFKISMTIKKGDNRRAIKKYNDKAADGLVGLLESKK</sequence>
<protein>
    <submittedName>
        <fullName evidence="1">Os02g0437300 protein</fullName>
    </submittedName>
</protein>
<dbReference type="EMBL" id="AP014958">
    <property type="protein sequence ID" value="BAS78465.1"/>
    <property type="molecule type" value="Genomic_DNA"/>
</dbReference>
<name>A0A0N7KF79_ORYSJ</name>
<dbReference type="PaxDb" id="39947-A0A0N7KF79"/>
<organism evidence="1 2">
    <name type="scientific">Oryza sativa subsp. japonica</name>
    <name type="common">Rice</name>
    <dbReference type="NCBI Taxonomy" id="39947"/>
    <lineage>
        <taxon>Eukaryota</taxon>
        <taxon>Viridiplantae</taxon>
        <taxon>Streptophyta</taxon>
        <taxon>Embryophyta</taxon>
        <taxon>Tracheophyta</taxon>
        <taxon>Spermatophyta</taxon>
        <taxon>Magnoliopsida</taxon>
        <taxon>Liliopsida</taxon>
        <taxon>Poales</taxon>
        <taxon>Poaceae</taxon>
        <taxon>BOP clade</taxon>
        <taxon>Oryzoideae</taxon>
        <taxon>Oryzeae</taxon>
        <taxon>Oryzinae</taxon>
        <taxon>Oryza</taxon>
        <taxon>Oryza sativa</taxon>
    </lineage>
</organism>
<dbReference type="InParanoid" id="A0A0N7KF79"/>
<gene>
    <name evidence="1" type="ordered locus">Os02g0437300</name>
    <name evidence="1" type="ORF">OSNPB_020437300</name>
</gene>
<accession>A0A0N7KF79</accession>
<proteinExistence type="predicted"/>
<evidence type="ECO:0000313" key="2">
    <source>
        <dbReference type="Proteomes" id="UP000059680"/>
    </source>
</evidence>
<dbReference type="AlphaFoldDB" id="A0A0N7KF79"/>
<reference evidence="1 2" key="2">
    <citation type="journal article" date="2013" name="Plant Cell Physiol.">
        <title>Rice Annotation Project Database (RAP-DB): an integrative and interactive database for rice genomics.</title>
        <authorList>
            <person name="Sakai H."/>
            <person name="Lee S.S."/>
            <person name="Tanaka T."/>
            <person name="Numa H."/>
            <person name="Kim J."/>
            <person name="Kawahara Y."/>
            <person name="Wakimoto H."/>
            <person name="Yang C.C."/>
            <person name="Iwamoto M."/>
            <person name="Abe T."/>
            <person name="Yamada Y."/>
            <person name="Muto A."/>
            <person name="Inokuchi H."/>
            <person name="Ikemura T."/>
            <person name="Matsumoto T."/>
            <person name="Sasaki T."/>
            <person name="Itoh T."/>
        </authorList>
    </citation>
    <scope>NUCLEOTIDE SEQUENCE [LARGE SCALE GENOMIC DNA]</scope>
    <source>
        <strain evidence="2">cv. Nipponbare</strain>
    </source>
</reference>
<reference evidence="2" key="1">
    <citation type="journal article" date="2005" name="Nature">
        <title>The map-based sequence of the rice genome.</title>
        <authorList>
            <consortium name="International rice genome sequencing project (IRGSP)"/>
            <person name="Matsumoto T."/>
            <person name="Wu J."/>
            <person name="Kanamori H."/>
            <person name="Katayose Y."/>
            <person name="Fujisawa M."/>
            <person name="Namiki N."/>
            <person name="Mizuno H."/>
            <person name="Yamamoto K."/>
            <person name="Antonio B.A."/>
            <person name="Baba T."/>
            <person name="Sakata K."/>
            <person name="Nagamura Y."/>
            <person name="Aoki H."/>
            <person name="Arikawa K."/>
            <person name="Arita K."/>
            <person name="Bito T."/>
            <person name="Chiden Y."/>
            <person name="Fujitsuka N."/>
            <person name="Fukunaka R."/>
            <person name="Hamada M."/>
            <person name="Harada C."/>
            <person name="Hayashi A."/>
            <person name="Hijishita S."/>
            <person name="Honda M."/>
            <person name="Hosokawa S."/>
            <person name="Ichikawa Y."/>
            <person name="Idonuma A."/>
            <person name="Iijima M."/>
            <person name="Ikeda M."/>
            <person name="Ikeno M."/>
            <person name="Ito K."/>
            <person name="Ito S."/>
            <person name="Ito T."/>
            <person name="Ito Y."/>
            <person name="Ito Y."/>
            <person name="Iwabuchi A."/>
            <person name="Kamiya K."/>
            <person name="Karasawa W."/>
            <person name="Kurita K."/>
            <person name="Katagiri S."/>
            <person name="Kikuta A."/>
            <person name="Kobayashi H."/>
            <person name="Kobayashi N."/>
            <person name="Machita K."/>
            <person name="Maehara T."/>
            <person name="Masukawa M."/>
            <person name="Mizubayashi T."/>
            <person name="Mukai Y."/>
            <person name="Nagasaki H."/>
            <person name="Nagata Y."/>
            <person name="Naito S."/>
            <person name="Nakashima M."/>
            <person name="Nakama Y."/>
            <person name="Nakamichi Y."/>
            <person name="Nakamura M."/>
            <person name="Meguro A."/>
            <person name="Negishi M."/>
            <person name="Ohta I."/>
            <person name="Ohta T."/>
            <person name="Okamoto M."/>
            <person name="Ono N."/>
            <person name="Saji S."/>
            <person name="Sakaguchi M."/>
            <person name="Sakai K."/>
            <person name="Shibata M."/>
            <person name="Shimokawa T."/>
            <person name="Song J."/>
            <person name="Takazaki Y."/>
            <person name="Terasawa K."/>
            <person name="Tsugane M."/>
            <person name="Tsuji K."/>
            <person name="Ueda S."/>
            <person name="Waki K."/>
            <person name="Yamagata H."/>
            <person name="Yamamoto M."/>
            <person name="Yamamoto S."/>
            <person name="Yamane H."/>
            <person name="Yoshiki S."/>
            <person name="Yoshihara R."/>
            <person name="Yukawa K."/>
            <person name="Zhong H."/>
            <person name="Yano M."/>
            <person name="Yuan Q."/>
            <person name="Ouyang S."/>
            <person name="Liu J."/>
            <person name="Jones K.M."/>
            <person name="Gansberger K."/>
            <person name="Moffat K."/>
            <person name="Hill J."/>
            <person name="Bera J."/>
            <person name="Fadrosh D."/>
            <person name="Jin S."/>
            <person name="Johri S."/>
            <person name="Kim M."/>
            <person name="Overton L."/>
            <person name="Reardon M."/>
            <person name="Tsitrin T."/>
            <person name="Vuong H."/>
            <person name="Weaver B."/>
            <person name="Ciecko A."/>
            <person name="Tallon L."/>
            <person name="Jackson J."/>
            <person name="Pai G."/>
            <person name="Aken S.V."/>
            <person name="Utterback T."/>
            <person name="Reidmuller S."/>
            <person name="Feldblyum T."/>
            <person name="Hsiao J."/>
            <person name="Zismann V."/>
            <person name="Iobst S."/>
            <person name="de Vazeille A.R."/>
            <person name="Buell C.R."/>
            <person name="Ying K."/>
            <person name="Li Y."/>
            <person name="Lu T."/>
            <person name="Huang Y."/>
            <person name="Zhao Q."/>
            <person name="Feng Q."/>
            <person name="Zhang L."/>
            <person name="Zhu J."/>
            <person name="Weng Q."/>
            <person name="Mu J."/>
            <person name="Lu Y."/>
            <person name="Fan D."/>
            <person name="Liu Y."/>
            <person name="Guan J."/>
            <person name="Zhang Y."/>
            <person name="Yu S."/>
            <person name="Liu X."/>
            <person name="Zhang Y."/>
            <person name="Hong G."/>
            <person name="Han B."/>
            <person name="Choisne N."/>
            <person name="Demange N."/>
            <person name="Orjeda G."/>
            <person name="Samain S."/>
            <person name="Cattolico L."/>
            <person name="Pelletier E."/>
            <person name="Couloux A."/>
            <person name="Segurens B."/>
            <person name="Wincker P."/>
            <person name="D'Hont A."/>
            <person name="Scarpelli C."/>
            <person name="Weissenbach J."/>
            <person name="Salanoubat M."/>
            <person name="Quetier F."/>
            <person name="Yu Y."/>
            <person name="Kim H.R."/>
            <person name="Rambo T."/>
            <person name="Currie J."/>
            <person name="Collura K."/>
            <person name="Luo M."/>
            <person name="Yang T."/>
            <person name="Ammiraju J.S.S."/>
            <person name="Engler F."/>
            <person name="Soderlund C."/>
            <person name="Wing R.A."/>
            <person name="Palmer L.E."/>
            <person name="de la Bastide M."/>
            <person name="Spiegel L."/>
            <person name="Nascimento L."/>
            <person name="Zutavern T."/>
            <person name="O'Shaughnessy A."/>
            <person name="Dike S."/>
            <person name="Dedhia N."/>
            <person name="Preston R."/>
            <person name="Balija V."/>
            <person name="McCombie W.R."/>
            <person name="Chow T."/>
            <person name="Chen H."/>
            <person name="Chung M."/>
            <person name="Chen C."/>
            <person name="Shaw J."/>
            <person name="Wu H."/>
            <person name="Hsiao K."/>
            <person name="Chao Y."/>
            <person name="Chu M."/>
            <person name="Cheng C."/>
            <person name="Hour A."/>
            <person name="Lee P."/>
            <person name="Lin S."/>
            <person name="Lin Y."/>
            <person name="Liou J."/>
            <person name="Liu S."/>
            <person name="Hsing Y."/>
            <person name="Raghuvanshi S."/>
            <person name="Mohanty A."/>
            <person name="Bharti A.K."/>
            <person name="Gaur A."/>
            <person name="Gupta V."/>
            <person name="Kumar D."/>
            <person name="Ravi V."/>
            <person name="Vij S."/>
            <person name="Kapur A."/>
            <person name="Khurana P."/>
            <person name="Khurana P."/>
            <person name="Khurana J.P."/>
            <person name="Tyagi A.K."/>
            <person name="Gaikwad K."/>
            <person name="Singh A."/>
            <person name="Dalal V."/>
            <person name="Srivastava S."/>
            <person name="Dixit A."/>
            <person name="Pal A.K."/>
            <person name="Ghazi I.A."/>
            <person name="Yadav M."/>
            <person name="Pandit A."/>
            <person name="Bhargava A."/>
            <person name="Sureshbabu K."/>
            <person name="Batra K."/>
            <person name="Sharma T.R."/>
            <person name="Mohapatra T."/>
            <person name="Singh N.K."/>
            <person name="Messing J."/>
            <person name="Nelson A.B."/>
            <person name="Fuks G."/>
            <person name="Kavchok S."/>
            <person name="Keizer G."/>
            <person name="Linton E."/>
            <person name="Llaca V."/>
            <person name="Song R."/>
            <person name="Tanyolac B."/>
            <person name="Young S."/>
            <person name="Ho-Il K."/>
            <person name="Hahn J.H."/>
            <person name="Sangsakoo G."/>
            <person name="Vanavichit A."/>
            <person name="de Mattos Luiz.A.T."/>
            <person name="Zimmer P.D."/>
            <person name="Malone G."/>
            <person name="Dellagostin O."/>
            <person name="de Oliveira A.C."/>
            <person name="Bevan M."/>
            <person name="Bancroft I."/>
            <person name="Minx P."/>
            <person name="Cordum H."/>
            <person name="Wilson R."/>
            <person name="Cheng Z."/>
            <person name="Jin W."/>
            <person name="Jiang J."/>
            <person name="Leong S.A."/>
            <person name="Iwama H."/>
            <person name="Gojobori T."/>
            <person name="Itoh T."/>
            <person name="Niimura Y."/>
            <person name="Fujii Y."/>
            <person name="Habara T."/>
            <person name="Sakai H."/>
            <person name="Sato Y."/>
            <person name="Wilson G."/>
            <person name="Kumar K."/>
            <person name="McCouch S."/>
            <person name="Juretic N."/>
            <person name="Hoen D."/>
            <person name="Wright S."/>
            <person name="Bruskiewich R."/>
            <person name="Bureau T."/>
            <person name="Miyao A."/>
            <person name="Hirochika H."/>
            <person name="Nishikawa T."/>
            <person name="Kadowaki K."/>
            <person name="Sugiura M."/>
            <person name="Burr B."/>
            <person name="Sasaki T."/>
        </authorList>
    </citation>
    <scope>NUCLEOTIDE SEQUENCE [LARGE SCALE GENOMIC DNA]</scope>
    <source>
        <strain evidence="2">cv. Nipponbare</strain>
    </source>
</reference>
<keyword evidence="2" id="KW-1185">Reference proteome</keyword>
<reference evidence="1 2" key="3">
    <citation type="journal article" date="2013" name="Rice">
        <title>Improvement of the Oryza sativa Nipponbare reference genome using next generation sequence and optical map data.</title>
        <authorList>
            <person name="Kawahara Y."/>
            <person name="de la Bastide M."/>
            <person name="Hamilton J.P."/>
            <person name="Kanamori H."/>
            <person name="McCombie W.R."/>
            <person name="Ouyang S."/>
            <person name="Schwartz D.C."/>
            <person name="Tanaka T."/>
            <person name="Wu J."/>
            <person name="Zhou S."/>
            <person name="Childs K.L."/>
            <person name="Davidson R.M."/>
            <person name="Lin H."/>
            <person name="Quesada-Ocampo L."/>
            <person name="Vaillancourt B."/>
            <person name="Sakai H."/>
            <person name="Lee S.S."/>
            <person name="Kim J."/>
            <person name="Numa H."/>
            <person name="Itoh T."/>
            <person name="Buell C.R."/>
            <person name="Matsumoto T."/>
        </authorList>
    </citation>
    <scope>NUCLEOTIDE SEQUENCE [LARGE SCALE GENOMIC DNA]</scope>
    <source>
        <strain evidence="2">cv. Nipponbare</strain>
    </source>
</reference>
<dbReference type="Gramene" id="Os02t0437300-01">
    <property type="protein sequence ID" value="Os02t0437300-01"/>
    <property type="gene ID" value="Os02g0437300"/>
</dbReference>